<dbReference type="Proteomes" id="UP001523550">
    <property type="component" value="Unassembled WGS sequence"/>
</dbReference>
<dbReference type="Gene3D" id="2.60.40.10">
    <property type="entry name" value="Immunoglobulins"/>
    <property type="match status" value="1"/>
</dbReference>
<dbReference type="InterPro" id="IPR000801">
    <property type="entry name" value="Esterase-like"/>
</dbReference>
<keyword evidence="2" id="KW-1185">Reference proteome</keyword>
<gene>
    <name evidence="1" type="ORF">J2T60_000520</name>
</gene>
<dbReference type="EMBL" id="JALJYF010000001">
    <property type="protein sequence ID" value="MCP1726555.1"/>
    <property type="molecule type" value="Genomic_DNA"/>
</dbReference>
<dbReference type="SUPFAM" id="SSF53474">
    <property type="entry name" value="alpha/beta-Hydrolases"/>
    <property type="match status" value="1"/>
</dbReference>
<dbReference type="SUPFAM" id="SSF81296">
    <property type="entry name" value="E set domains"/>
    <property type="match status" value="1"/>
</dbReference>
<organism evidence="1 2">
    <name type="scientific">Natronospira proteinivora</name>
    <dbReference type="NCBI Taxonomy" id="1807133"/>
    <lineage>
        <taxon>Bacteria</taxon>
        <taxon>Pseudomonadati</taxon>
        <taxon>Pseudomonadota</taxon>
        <taxon>Gammaproteobacteria</taxon>
        <taxon>Natronospirales</taxon>
        <taxon>Natronospiraceae</taxon>
        <taxon>Natronospira</taxon>
    </lineage>
</organism>
<dbReference type="Pfam" id="PF00756">
    <property type="entry name" value="Esterase"/>
    <property type="match status" value="1"/>
</dbReference>
<dbReference type="PANTHER" id="PTHR48098">
    <property type="entry name" value="ENTEROCHELIN ESTERASE-RELATED"/>
    <property type="match status" value="1"/>
</dbReference>
<dbReference type="Gene3D" id="3.40.50.1820">
    <property type="entry name" value="alpha/beta hydrolase"/>
    <property type="match status" value="1"/>
</dbReference>
<dbReference type="InterPro" id="IPR029058">
    <property type="entry name" value="AB_hydrolase_fold"/>
</dbReference>
<dbReference type="PANTHER" id="PTHR48098:SF6">
    <property type="entry name" value="FERRI-BACILLIBACTIN ESTERASE BESA"/>
    <property type="match status" value="1"/>
</dbReference>
<evidence type="ECO:0000313" key="2">
    <source>
        <dbReference type="Proteomes" id="UP001523550"/>
    </source>
</evidence>
<dbReference type="InterPro" id="IPR050583">
    <property type="entry name" value="Mycobacterial_A85_antigen"/>
</dbReference>
<dbReference type="RefSeq" id="WP_253445031.1">
    <property type="nucleotide sequence ID" value="NZ_JALJYF010000001.1"/>
</dbReference>
<comment type="caution">
    <text evidence="1">The sequence shown here is derived from an EMBL/GenBank/DDBJ whole genome shotgun (WGS) entry which is preliminary data.</text>
</comment>
<sequence>MASLLYMSAAAAPMAQPAHSVGAFDEFLALYEDAAPDERRSLAESFIADQQAAGGFPITPGNGEAIFFYLADSETESVHLRGDWLPRNTSTPYWSETGQAMVRTGNLFHARVQFEPDARLDYAFLIDGETRPDPNNPRRLFSGVGGGVVSELRLPAHERPDYLDTLSEPGDIPESRLISLEQDWVGPAISVYLPPGYDRANRYPVLYTADGSAWLDLINLPGILDALIKREAIQPVIAVMIDARTDRRHWYQYNPDYLDYLETVVHFIDREYATKADPEHRIHAGTSAGGRAALYAGLERPDLFGRLALLSPSLTGPIHYLAPFFSQQRLPDTNLKIWLSAGSYEGNIHKDAKILEAYFENSDIAIEAIYPHQGHSFGAWQEQSDQFLRYFLAE</sequence>
<evidence type="ECO:0000313" key="1">
    <source>
        <dbReference type="EMBL" id="MCP1726555.1"/>
    </source>
</evidence>
<protein>
    <submittedName>
        <fullName evidence="1">Enterochelin esterase-like enzyme</fullName>
    </submittedName>
</protein>
<proteinExistence type="predicted"/>
<accession>A0ABT1G5J2</accession>
<dbReference type="InterPro" id="IPR014756">
    <property type="entry name" value="Ig_E-set"/>
</dbReference>
<dbReference type="InterPro" id="IPR013783">
    <property type="entry name" value="Ig-like_fold"/>
</dbReference>
<name>A0ABT1G5J2_9GAMM</name>
<reference evidence="1 2" key="1">
    <citation type="submission" date="2022-03" db="EMBL/GenBank/DDBJ databases">
        <title>Genomic Encyclopedia of Type Strains, Phase III (KMG-III): the genomes of soil and plant-associated and newly described type strains.</title>
        <authorList>
            <person name="Whitman W."/>
        </authorList>
    </citation>
    <scope>NUCLEOTIDE SEQUENCE [LARGE SCALE GENOMIC DNA]</scope>
    <source>
        <strain evidence="1 2">BSker1</strain>
    </source>
</reference>